<feature type="transmembrane region" description="Helical" evidence="1">
    <location>
        <begin position="170"/>
        <end position="191"/>
    </location>
</feature>
<feature type="transmembrane region" description="Helical" evidence="1">
    <location>
        <begin position="49"/>
        <end position="69"/>
    </location>
</feature>
<evidence type="ECO:0000313" key="2">
    <source>
        <dbReference type="EMBL" id="CAD8657906.1"/>
    </source>
</evidence>
<evidence type="ECO:0000256" key="1">
    <source>
        <dbReference type="SAM" id="Phobius"/>
    </source>
</evidence>
<reference evidence="2" key="1">
    <citation type="submission" date="2021-01" db="EMBL/GenBank/DDBJ databases">
        <authorList>
            <person name="Corre E."/>
            <person name="Pelletier E."/>
            <person name="Niang G."/>
            <person name="Scheremetjew M."/>
            <person name="Finn R."/>
            <person name="Kale V."/>
            <person name="Holt S."/>
            <person name="Cochrane G."/>
            <person name="Meng A."/>
            <person name="Brown T."/>
            <person name="Cohen L."/>
        </authorList>
    </citation>
    <scope>NUCLEOTIDE SEQUENCE</scope>
    <source>
        <strain evidence="2">CCAP979/52</strain>
    </source>
</reference>
<evidence type="ECO:0008006" key="3">
    <source>
        <dbReference type="Google" id="ProtNLM"/>
    </source>
</evidence>
<feature type="transmembrane region" description="Helical" evidence="1">
    <location>
        <begin position="81"/>
        <end position="100"/>
    </location>
</feature>
<name>A0A7S0N4H7_9CRYP</name>
<protein>
    <recommendedName>
        <fullName evidence="3">EamA domain-containing protein</fullName>
    </recommendedName>
</protein>
<feature type="transmembrane region" description="Helical" evidence="1">
    <location>
        <begin position="20"/>
        <end position="42"/>
    </location>
</feature>
<keyword evidence="1" id="KW-0812">Transmembrane</keyword>
<dbReference type="AlphaFoldDB" id="A0A7S0N4H7"/>
<feature type="transmembrane region" description="Helical" evidence="1">
    <location>
        <begin position="203"/>
        <end position="223"/>
    </location>
</feature>
<proteinExistence type="predicted"/>
<sequence length="281" mass="30894">MSVFQFANITCFVTGMRFLPISTAIIVRGGASLFFVGIFAFIQGQMNLYVGLSMLVVFAGTVFGCVPVYDGEMFTFEDMESLLWYLAGIGAVVLSAFCQAGRLVFQEISFVTNKRISPLQLASLVALVSVTFTSMMLVASQLLPGFDNGKQEDTIDTLIKVYRSGDEQPLLTLVLLLVIAANFCNSERIVFLVRWYGAATTKVLLSLEIVTTWFMAVGIFYLCQALHEPLLAGVGEEFILGEAYLRMIGGGLVIVGSELHLKSKRELNESRQQHSPRPEAP</sequence>
<keyword evidence="1" id="KW-0472">Membrane</keyword>
<dbReference type="EMBL" id="HBEZ01055478">
    <property type="protein sequence ID" value="CAD8657906.1"/>
    <property type="molecule type" value="Transcribed_RNA"/>
</dbReference>
<gene>
    <name evidence="2" type="ORF">CCUR1050_LOCUS30466</name>
</gene>
<organism evidence="2">
    <name type="scientific">Cryptomonas curvata</name>
    <dbReference type="NCBI Taxonomy" id="233186"/>
    <lineage>
        <taxon>Eukaryota</taxon>
        <taxon>Cryptophyceae</taxon>
        <taxon>Cryptomonadales</taxon>
        <taxon>Cryptomonadaceae</taxon>
        <taxon>Cryptomonas</taxon>
    </lineage>
</organism>
<accession>A0A7S0N4H7</accession>
<keyword evidence="1" id="KW-1133">Transmembrane helix</keyword>
<feature type="transmembrane region" description="Helical" evidence="1">
    <location>
        <begin position="121"/>
        <end position="143"/>
    </location>
</feature>